<dbReference type="PANTHER" id="PTHR47817">
    <property type="entry name" value="OS04G0686300 PROTEIN"/>
    <property type="match status" value="1"/>
</dbReference>
<dbReference type="AlphaFoldDB" id="A0A0G1WS40"/>
<dbReference type="Pfam" id="PF02594">
    <property type="entry name" value="DUF167"/>
    <property type="match status" value="1"/>
</dbReference>
<evidence type="ECO:0000256" key="1">
    <source>
        <dbReference type="ARBA" id="ARBA00010364"/>
    </source>
</evidence>
<dbReference type="InterPro" id="IPR003746">
    <property type="entry name" value="DUF167"/>
</dbReference>
<evidence type="ECO:0000313" key="3">
    <source>
        <dbReference type="Proteomes" id="UP000034201"/>
    </source>
</evidence>
<comment type="similarity">
    <text evidence="1">Belongs to the UPF0235 family.</text>
</comment>
<dbReference type="Gene3D" id="3.30.1200.10">
    <property type="entry name" value="YggU-like"/>
    <property type="match status" value="1"/>
</dbReference>
<evidence type="ECO:0000313" key="2">
    <source>
        <dbReference type="EMBL" id="KKW21400.1"/>
    </source>
</evidence>
<dbReference type="EMBL" id="LCQQ01000007">
    <property type="protein sequence ID" value="KKW21400.1"/>
    <property type="molecule type" value="Genomic_DNA"/>
</dbReference>
<dbReference type="Proteomes" id="UP000034201">
    <property type="component" value="Unassembled WGS sequence"/>
</dbReference>
<comment type="caution">
    <text evidence="2">The sequence shown here is derived from an EMBL/GenBank/DDBJ whole genome shotgun (WGS) entry which is preliminary data.</text>
</comment>
<protein>
    <submittedName>
        <fullName evidence="2">Uncharacterized protein</fullName>
    </submittedName>
</protein>
<dbReference type="InterPro" id="IPR036591">
    <property type="entry name" value="YggU-like_sf"/>
</dbReference>
<sequence>MKIFVTVKPNTRTRRVAELDSTHLLVSVNAPARRGEANTRLIEILAEYYNIPTRSIKIAAGFRSRKKIVVVE</sequence>
<dbReference type="NCBIfam" id="TIGR00251">
    <property type="entry name" value="DUF167 family protein"/>
    <property type="match status" value="1"/>
</dbReference>
<organism evidence="2 3">
    <name type="scientific">Candidatus Adlerbacteria bacterium GW2011_GWC1_50_9</name>
    <dbReference type="NCBI Taxonomy" id="1618608"/>
    <lineage>
        <taxon>Bacteria</taxon>
        <taxon>Candidatus Adleribacteriota</taxon>
    </lineage>
</organism>
<dbReference type="SMART" id="SM01152">
    <property type="entry name" value="DUF167"/>
    <property type="match status" value="1"/>
</dbReference>
<dbReference type="PANTHER" id="PTHR47817:SF2">
    <property type="entry name" value="OS04G0686300 PROTEIN"/>
    <property type="match status" value="1"/>
</dbReference>
<gene>
    <name evidence="2" type="ORF">UY61_C0007G0009</name>
</gene>
<accession>A0A0G1WS40</accession>
<reference evidence="2 3" key="1">
    <citation type="journal article" date="2015" name="Nature">
        <title>rRNA introns, odd ribosomes, and small enigmatic genomes across a large radiation of phyla.</title>
        <authorList>
            <person name="Brown C.T."/>
            <person name="Hug L.A."/>
            <person name="Thomas B.C."/>
            <person name="Sharon I."/>
            <person name="Castelle C.J."/>
            <person name="Singh A."/>
            <person name="Wilkins M.J."/>
            <person name="Williams K.H."/>
            <person name="Banfield J.F."/>
        </authorList>
    </citation>
    <scope>NUCLEOTIDE SEQUENCE [LARGE SCALE GENOMIC DNA]</scope>
</reference>
<dbReference type="SUPFAM" id="SSF69786">
    <property type="entry name" value="YggU-like"/>
    <property type="match status" value="1"/>
</dbReference>
<name>A0A0G1WS40_9BACT</name>
<proteinExistence type="inferred from homology"/>